<dbReference type="NCBIfam" id="TIGR02988">
    <property type="entry name" value="YaaA_near_RecF"/>
    <property type="match status" value="1"/>
</dbReference>
<dbReference type="CDD" id="cd00165">
    <property type="entry name" value="S4"/>
    <property type="match status" value="1"/>
</dbReference>
<dbReference type="InterPro" id="IPR014330">
    <property type="entry name" value="RNA-bd_S4-rel_YaaA"/>
</dbReference>
<gene>
    <name evidence="2" type="primary">yaaA</name>
    <name evidence="2" type="ORF">F4V43_08625</name>
</gene>
<dbReference type="OrthoDB" id="9811532at2"/>
<dbReference type="GO" id="GO:0003723">
    <property type="term" value="F:RNA binding"/>
    <property type="evidence" value="ECO:0007669"/>
    <property type="project" value="UniProtKB-KW"/>
</dbReference>
<keyword evidence="3" id="KW-1185">Reference proteome</keyword>
<protein>
    <submittedName>
        <fullName evidence="2">S4 domain-containing protein YaaA</fullName>
    </submittedName>
</protein>
<sequence>MKEIVIHSGYIKLDQFLKLSDCVSTGGMAKALLQEGQVKVNGEAEERRGRKLYPGDRIEVEGEGVFVVAGGEAEER</sequence>
<dbReference type="Gene3D" id="3.10.290.10">
    <property type="entry name" value="RNA-binding S4 domain"/>
    <property type="match status" value="1"/>
</dbReference>
<evidence type="ECO:0000256" key="1">
    <source>
        <dbReference type="PROSITE-ProRule" id="PRU00182"/>
    </source>
</evidence>
<dbReference type="AlphaFoldDB" id="A0A5J5GAI6"/>
<keyword evidence="1" id="KW-0694">RNA-binding</keyword>
<name>A0A5J5GAI6_9BACL</name>
<dbReference type="SUPFAM" id="SSF55174">
    <property type="entry name" value="Alpha-L RNA-binding motif"/>
    <property type="match status" value="1"/>
</dbReference>
<dbReference type="Proteomes" id="UP000367750">
    <property type="component" value="Unassembled WGS sequence"/>
</dbReference>
<accession>A0A5J5GAI6</accession>
<evidence type="ECO:0000313" key="3">
    <source>
        <dbReference type="Proteomes" id="UP000367750"/>
    </source>
</evidence>
<dbReference type="Pfam" id="PF13275">
    <property type="entry name" value="S4_2"/>
    <property type="match status" value="1"/>
</dbReference>
<organism evidence="2 3">
    <name type="scientific">Paenibacillus spiritus</name>
    <dbReference type="NCBI Taxonomy" id="2496557"/>
    <lineage>
        <taxon>Bacteria</taxon>
        <taxon>Bacillati</taxon>
        <taxon>Bacillota</taxon>
        <taxon>Bacilli</taxon>
        <taxon>Bacillales</taxon>
        <taxon>Paenibacillaceae</taxon>
        <taxon>Paenibacillus</taxon>
    </lineage>
</organism>
<dbReference type="EMBL" id="VYKK01000009">
    <property type="protein sequence ID" value="KAA9005125.1"/>
    <property type="molecule type" value="Genomic_DNA"/>
</dbReference>
<evidence type="ECO:0000313" key="2">
    <source>
        <dbReference type="EMBL" id="KAA9005125.1"/>
    </source>
</evidence>
<dbReference type="PROSITE" id="PS50889">
    <property type="entry name" value="S4"/>
    <property type="match status" value="1"/>
</dbReference>
<reference evidence="2 3" key="1">
    <citation type="submission" date="2019-09" db="EMBL/GenBank/DDBJ databases">
        <title>Bacillus ochoae sp. nov., Paenibacillus whitsoniae sp. nov., Paenibacillus spiritus sp. nov. Isolated from the Mars Exploration Rover during spacecraft assembly.</title>
        <authorList>
            <person name="Seuylemezian A."/>
            <person name="Vaishampayan P."/>
        </authorList>
    </citation>
    <scope>NUCLEOTIDE SEQUENCE [LARGE SCALE GENOMIC DNA]</scope>
    <source>
        <strain evidence="2 3">MER_111</strain>
    </source>
</reference>
<dbReference type="InterPro" id="IPR036986">
    <property type="entry name" value="S4_RNA-bd_sf"/>
</dbReference>
<dbReference type="RefSeq" id="WP_150457846.1">
    <property type="nucleotide sequence ID" value="NZ_VYKK01000009.1"/>
</dbReference>
<proteinExistence type="predicted"/>
<comment type="caution">
    <text evidence="2">The sequence shown here is derived from an EMBL/GenBank/DDBJ whole genome shotgun (WGS) entry which is preliminary data.</text>
</comment>